<reference evidence="1 2" key="1">
    <citation type="submission" date="2019-03" db="EMBL/GenBank/DDBJ databases">
        <title>Genomic Encyclopedia of Type Strains, Phase IV (KMG-IV): sequencing the most valuable type-strain genomes for metagenomic binning, comparative biology and taxonomic classification.</title>
        <authorList>
            <person name="Goeker M."/>
        </authorList>
    </citation>
    <scope>NUCLEOTIDE SEQUENCE [LARGE SCALE GENOMIC DNA]</scope>
    <source>
        <strain evidence="1 2">DSM 7445</strain>
    </source>
</reference>
<gene>
    <name evidence="1" type="ORF">EDC30_11264</name>
</gene>
<protein>
    <submittedName>
        <fullName evidence="1">Uncharacterized protein</fullName>
    </submittedName>
</protein>
<dbReference type="OrthoDB" id="9181753at2"/>
<dbReference type="RefSeq" id="WP_132259828.1">
    <property type="nucleotide sequence ID" value="NZ_SLZQ01000012.1"/>
</dbReference>
<sequence>MDLDFQESRVMVERAREERRVAPHKAPPYVTEEGFVLYDRREGRDRRRRPEQPIAANEAELDLVAQRMQHLTAMCNYMVAQSRAQAEVAKEIGSDWYRPATMRSANGA</sequence>
<keyword evidence="2" id="KW-1185">Reference proteome</keyword>
<evidence type="ECO:0000313" key="2">
    <source>
        <dbReference type="Proteomes" id="UP000295382"/>
    </source>
</evidence>
<accession>A0A4R3HT84</accession>
<proteinExistence type="predicted"/>
<name>A0A4R3HT84_PAULE</name>
<organism evidence="1 2">
    <name type="scientific">Paucimonas lemoignei</name>
    <name type="common">Pseudomonas lemoignei</name>
    <dbReference type="NCBI Taxonomy" id="29443"/>
    <lineage>
        <taxon>Bacteria</taxon>
        <taxon>Pseudomonadati</taxon>
        <taxon>Pseudomonadota</taxon>
        <taxon>Betaproteobacteria</taxon>
        <taxon>Burkholderiales</taxon>
        <taxon>Burkholderiaceae</taxon>
        <taxon>Paucimonas</taxon>
    </lineage>
</organism>
<comment type="caution">
    <text evidence="1">The sequence shown here is derived from an EMBL/GenBank/DDBJ whole genome shotgun (WGS) entry which is preliminary data.</text>
</comment>
<evidence type="ECO:0000313" key="1">
    <source>
        <dbReference type="EMBL" id="TCS34732.1"/>
    </source>
</evidence>
<dbReference type="AlphaFoldDB" id="A0A4R3HT84"/>
<dbReference type="EMBL" id="SLZQ01000012">
    <property type="protein sequence ID" value="TCS34732.1"/>
    <property type="molecule type" value="Genomic_DNA"/>
</dbReference>
<dbReference type="Proteomes" id="UP000295382">
    <property type="component" value="Unassembled WGS sequence"/>
</dbReference>